<dbReference type="EC" id="2.4.1.258" evidence="3"/>
<keyword evidence="9 11" id="KW-0472">Membrane</keyword>
<gene>
    <name evidence="12" type="ORF">PXEA_LOCUS14720</name>
</gene>
<evidence type="ECO:0000256" key="9">
    <source>
        <dbReference type="ARBA" id="ARBA00023136"/>
    </source>
</evidence>
<evidence type="ECO:0000256" key="11">
    <source>
        <dbReference type="SAM" id="Phobius"/>
    </source>
</evidence>
<comment type="caution">
    <text evidence="12">The sequence shown here is derived from an EMBL/GenBank/DDBJ whole genome shotgun (WGS) entry which is preliminary data.</text>
</comment>
<keyword evidence="5" id="KW-0808">Transferase</keyword>
<dbReference type="InterPro" id="IPR007873">
    <property type="entry name" value="Glycosyltransferase_ALG3"/>
</dbReference>
<name>A0A448WVN0_9PLAT</name>
<feature type="transmembrane region" description="Helical" evidence="11">
    <location>
        <begin position="151"/>
        <end position="175"/>
    </location>
</feature>
<keyword evidence="8 11" id="KW-1133">Transmembrane helix</keyword>
<dbReference type="GO" id="GO:0005789">
    <property type="term" value="C:endoplasmic reticulum membrane"/>
    <property type="evidence" value="ECO:0007669"/>
    <property type="project" value="UniProtKB-SubCell"/>
</dbReference>
<keyword evidence="13" id="KW-1185">Reference proteome</keyword>
<dbReference type="PANTHER" id="PTHR12646">
    <property type="entry name" value="NOT56 - RELATED"/>
    <property type="match status" value="1"/>
</dbReference>
<dbReference type="Pfam" id="PF05208">
    <property type="entry name" value="ALG3"/>
    <property type="match status" value="1"/>
</dbReference>
<comment type="subcellular location">
    <subcellularLocation>
        <location evidence="1">Endoplasmic reticulum membrane</location>
        <topology evidence="1">Multi-pass membrane protein</topology>
    </subcellularLocation>
</comment>
<feature type="transmembrane region" description="Helical" evidence="11">
    <location>
        <begin position="205"/>
        <end position="225"/>
    </location>
</feature>
<evidence type="ECO:0000313" key="12">
    <source>
        <dbReference type="EMBL" id="VEL21280.1"/>
    </source>
</evidence>
<comment type="catalytic activity">
    <reaction evidence="10">
        <text>an alpha-D-Man-(1-&gt;2)-alpha-D-Man-(1-&gt;2)-alpha-D-Man-(1-&gt;3)-[alpha-D-Man-(1-&gt;6)]-beta-D-Man-(1-&gt;4)-beta-D-GlcNAc-(1-&gt;4)-alpha-D-GlcNAc-diphospho-di-trans,poly-cis-dolichol + a di-trans,poly-cis-dolichyl beta-D-mannosyl phosphate = an alpha-D-Man-(1-&gt;2)-alpha-D-Man-(1-&gt;2)-alpha-D-Man-(1-&gt;3)-[alpha-D-Man-(1-&gt;3)-alpha-D-Man-(1-&gt;6)]-beta-D-Man-(1-&gt;4)-beta-D-GlcNAc-(1-&gt;4)-alpha-D-GlcNAc-diphospho-di-trans,poly-cis-dolichol + a di-trans,poly-cis-dolichyl phosphate + H(+)</text>
        <dbReference type="Rhea" id="RHEA:29527"/>
        <dbReference type="Rhea" id="RHEA-COMP:19498"/>
        <dbReference type="Rhea" id="RHEA-COMP:19501"/>
        <dbReference type="Rhea" id="RHEA-COMP:19516"/>
        <dbReference type="Rhea" id="RHEA-COMP:19517"/>
        <dbReference type="ChEBI" id="CHEBI:15378"/>
        <dbReference type="ChEBI" id="CHEBI:57683"/>
        <dbReference type="ChEBI" id="CHEBI:58211"/>
        <dbReference type="ChEBI" id="CHEBI:132515"/>
        <dbReference type="ChEBI" id="CHEBI:132516"/>
        <dbReference type="EC" id="2.4.1.258"/>
    </reaction>
    <physiologicalReaction direction="left-to-right" evidence="10">
        <dbReference type="Rhea" id="RHEA:29528"/>
    </physiologicalReaction>
</comment>
<accession>A0A448WVN0</accession>
<evidence type="ECO:0000256" key="8">
    <source>
        <dbReference type="ARBA" id="ARBA00022989"/>
    </source>
</evidence>
<organism evidence="12 13">
    <name type="scientific">Protopolystoma xenopodis</name>
    <dbReference type="NCBI Taxonomy" id="117903"/>
    <lineage>
        <taxon>Eukaryota</taxon>
        <taxon>Metazoa</taxon>
        <taxon>Spiralia</taxon>
        <taxon>Lophotrochozoa</taxon>
        <taxon>Platyhelminthes</taxon>
        <taxon>Monogenea</taxon>
        <taxon>Polyopisthocotylea</taxon>
        <taxon>Polystomatidea</taxon>
        <taxon>Polystomatidae</taxon>
        <taxon>Protopolystoma</taxon>
    </lineage>
</organism>
<evidence type="ECO:0000313" key="13">
    <source>
        <dbReference type="Proteomes" id="UP000784294"/>
    </source>
</evidence>
<dbReference type="AlphaFoldDB" id="A0A448WVN0"/>
<evidence type="ECO:0000256" key="5">
    <source>
        <dbReference type="ARBA" id="ARBA00022679"/>
    </source>
</evidence>
<evidence type="ECO:0000256" key="7">
    <source>
        <dbReference type="ARBA" id="ARBA00022824"/>
    </source>
</evidence>
<keyword evidence="7" id="KW-0256">Endoplasmic reticulum</keyword>
<dbReference type="PANTHER" id="PTHR12646:SF0">
    <property type="entry name" value="DOL-P-MAN:MAN(5)GLCNAC(2)-PP-DOL ALPHA-1,3-MANNOSYLTRANSFERASE"/>
    <property type="match status" value="1"/>
</dbReference>
<feature type="transmembrane region" description="Helical" evidence="11">
    <location>
        <begin position="39"/>
        <end position="59"/>
    </location>
</feature>
<comment type="pathway">
    <text evidence="2">Protein modification; protein glycosylation.</text>
</comment>
<dbReference type="GO" id="GO:0052925">
    <property type="term" value="F:dol-P-Man:Man(5)GlcNAc(2)-PP-Dol alpha-1,3-mannosyltransferase activity"/>
    <property type="evidence" value="ECO:0007669"/>
    <property type="project" value="UniProtKB-EC"/>
</dbReference>
<evidence type="ECO:0000256" key="3">
    <source>
        <dbReference type="ARBA" id="ARBA00011964"/>
    </source>
</evidence>
<evidence type="ECO:0000256" key="1">
    <source>
        <dbReference type="ARBA" id="ARBA00004477"/>
    </source>
</evidence>
<evidence type="ECO:0000256" key="10">
    <source>
        <dbReference type="ARBA" id="ARBA00049506"/>
    </source>
</evidence>
<reference evidence="12" key="1">
    <citation type="submission" date="2018-11" db="EMBL/GenBank/DDBJ databases">
        <authorList>
            <consortium name="Pathogen Informatics"/>
        </authorList>
    </citation>
    <scope>NUCLEOTIDE SEQUENCE</scope>
</reference>
<dbReference type="EMBL" id="CAAALY010050513">
    <property type="protein sequence ID" value="VEL21280.1"/>
    <property type="molecule type" value="Genomic_DNA"/>
</dbReference>
<evidence type="ECO:0000256" key="4">
    <source>
        <dbReference type="ARBA" id="ARBA00022676"/>
    </source>
</evidence>
<keyword evidence="6 11" id="KW-0812">Transmembrane</keyword>
<evidence type="ECO:0000256" key="6">
    <source>
        <dbReference type="ARBA" id="ARBA00022692"/>
    </source>
</evidence>
<sequence length="252" mass="28853">MQEVNSFLNGTLDYDKIEGQTGPCVYDEILTKHGTDIRLAQYIFVALYLSTLVLVFNLYRLSRRVPPYAILLMCCISYRIHSIYMLRLFNDPFAMLMLYASINAFVYGRYSLSSVLLSIAVSIKMNILLFVPGFITILLEYRGIIETTGHLAECGIVQLLLGAPFIFHNSGAYFASAFNFGRQFMYKWTVNWRLIPEHLFLDHRFHMLLLALHGSFLLCFLIKYVKAKGGIRRFLKLGSSGDVILDTSSRPK</sequence>
<keyword evidence="4" id="KW-0328">Glycosyltransferase</keyword>
<protein>
    <recommendedName>
        <fullName evidence="3">dolichyl-P-Man:Man5GlcNAc2-PP-dolichol alpha-1,3-mannosyltransferase</fullName>
        <ecNumber evidence="3">2.4.1.258</ecNumber>
    </recommendedName>
</protein>
<evidence type="ECO:0000256" key="2">
    <source>
        <dbReference type="ARBA" id="ARBA00004922"/>
    </source>
</evidence>
<feature type="transmembrane region" description="Helical" evidence="11">
    <location>
        <begin position="116"/>
        <end position="139"/>
    </location>
</feature>
<dbReference type="OrthoDB" id="20028at2759"/>
<proteinExistence type="predicted"/>
<dbReference type="Proteomes" id="UP000784294">
    <property type="component" value="Unassembled WGS sequence"/>
</dbReference>